<dbReference type="Proteomes" id="UP000463224">
    <property type="component" value="Unassembled WGS sequence"/>
</dbReference>
<dbReference type="InterPro" id="IPR006311">
    <property type="entry name" value="TAT_signal"/>
</dbReference>
<feature type="signal peptide" evidence="1">
    <location>
        <begin position="1"/>
        <end position="25"/>
    </location>
</feature>
<dbReference type="PROSITE" id="PS51318">
    <property type="entry name" value="TAT"/>
    <property type="match status" value="1"/>
</dbReference>
<dbReference type="AlphaFoldDB" id="A0A844QH84"/>
<evidence type="ECO:0000256" key="1">
    <source>
        <dbReference type="SAM" id="SignalP"/>
    </source>
</evidence>
<evidence type="ECO:0000259" key="2">
    <source>
        <dbReference type="PROSITE" id="PS50983"/>
    </source>
</evidence>
<dbReference type="Pfam" id="PF01497">
    <property type="entry name" value="Peripla_BP_2"/>
    <property type="match status" value="1"/>
</dbReference>
<dbReference type="InterPro" id="IPR050902">
    <property type="entry name" value="ABC_Transporter_SBP"/>
</dbReference>
<reference evidence="3 4" key="1">
    <citation type="submission" date="2019-12" db="EMBL/GenBank/DDBJ databases">
        <title>Nitratireductor arenosus sp. nov., Isolated from sea sand, Jeju island, South Korea.</title>
        <authorList>
            <person name="Kim W."/>
        </authorList>
    </citation>
    <scope>NUCLEOTIDE SEQUENCE [LARGE SCALE GENOMIC DNA]</scope>
    <source>
        <strain evidence="3 4">CAU 1489</strain>
    </source>
</reference>
<dbReference type="CDD" id="cd01149">
    <property type="entry name" value="HutB"/>
    <property type="match status" value="1"/>
</dbReference>
<protein>
    <submittedName>
        <fullName evidence="3">ABC transporter substrate-binding protein</fullName>
    </submittedName>
</protein>
<accession>A0A844QH84</accession>
<dbReference type="EMBL" id="WPHG01000002">
    <property type="protein sequence ID" value="MVA97383.1"/>
    <property type="molecule type" value="Genomic_DNA"/>
</dbReference>
<dbReference type="PANTHER" id="PTHR30535">
    <property type="entry name" value="VITAMIN B12-BINDING PROTEIN"/>
    <property type="match status" value="1"/>
</dbReference>
<keyword evidence="4" id="KW-1185">Reference proteome</keyword>
<dbReference type="RefSeq" id="WP_156712347.1">
    <property type="nucleotide sequence ID" value="NZ_WPHG01000002.1"/>
</dbReference>
<dbReference type="SUPFAM" id="SSF53807">
    <property type="entry name" value="Helical backbone' metal receptor"/>
    <property type="match status" value="1"/>
</dbReference>
<comment type="caution">
    <text evidence="3">The sequence shown here is derived from an EMBL/GenBank/DDBJ whole genome shotgun (WGS) entry which is preliminary data.</text>
</comment>
<evidence type="ECO:0000313" key="4">
    <source>
        <dbReference type="Proteomes" id="UP000463224"/>
    </source>
</evidence>
<dbReference type="PANTHER" id="PTHR30535:SF4">
    <property type="entry name" value="HEMIN-BINDING PERIPLASMIC PROTEIN HMUT"/>
    <property type="match status" value="1"/>
</dbReference>
<evidence type="ECO:0000313" key="3">
    <source>
        <dbReference type="EMBL" id="MVA97383.1"/>
    </source>
</evidence>
<dbReference type="Gene3D" id="3.40.50.1980">
    <property type="entry name" value="Nitrogenase molybdenum iron protein domain"/>
    <property type="match status" value="2"/>
</dbReference>
<name>A0A844QH84_9HYPH</name>
<proteinExistence type="predicted"/>
<keyword evidence="1" id="KW-0732">Signal</keyword>
<sequence>MKTWNSRRSLLRAGACLLTAALTMAPLVAPRPGGHAQASETAALADSERLVSIGGSVTEIIYELGEQGRLVARDSTGQYPPAAIALPDVGYMRRLSPEGVLSVDPDAILALEGSGPPEAIDVLEKARVPMVMVPERFDGEGILAKIRSIGKALGVEDKATALVDKVGGELEAARQLTADIAPRKRVLFVLSLQGGKILAAGADTAASGIVALAGAENAVSGFEGYKQLTDEAVIEAQPDVVLMMARGDDLEISEQELFAHPAIAQTPAGTNRQLVRMDGLYLLGFGPRTAAAARDLALRLYGDRVSN</sequence>
<feature type="chain" id="PRO_5032637385" evidence="1">
    <location>
        <begin position="26"/>
        <end position="307"/>
    </location>
</feature>
<feature type="domain" description="Fe/B12 periplasmic-binding" evidence="2">
    <location>
        <begin position="49"/>
        <end position="304"/>
    </location>
</feature>
<organism evidence="3 4">
    <name type="scientific">Nitratireductor arenosus</name>
    <dbReference type="NCBI Taxonomy" id="2682096"/>
    <lineage>
        <taxon>Bacteria</taxon>
        <taxon>Pseudomonadati</taxon>
        <taxon>Pseudomonadota</taxon>
        <taxon>Alphaproteobacteria</taxon>
        <taxon>Hyphomicrobiales</taxon>
        <taxon>Phyllobacteriaceae</taxon>
        <taxon>Nitratireductor</taxon>
    </lineage>
</organism>
<gene>
    <name evidence="3" type="ORF">GN330_08995</name>
</gene>
<dbReference type="InterPro" id="IPR002491">
    <property type="entry name" value="ABC_transptr_periplasmic_BD"/>
</dbReference>
<dbReference type="PROSITE" id="PS50983">
    <property type="entry name" value="FE_B12_PBP"/>
    <property type="match status" value="1"/>
</dbReference>